<dbReference type="EMBL" id="CP012029">
    <property type="protein sequence ID" value="ALO26980.1"/>
    <property type="molecule type" value="Genomic_DNA"/>
</dbReference>
<dbReference type="PATRIC" id="fig|280505.15.peg.2693"/>
<gene>
    <name evidence="1" type="ORF">LBBP_02760</name>
</gene>
<accession>A0A0S2ITI3</accession>
<name>A0A0S2ITI3_LEPBO</name>
<evidence type="ECO:0000313" key="1">
    <source>
        <dbReference type="EMBL" id="ALO26980.1"/>
    </source>
</evidence>
<organism evidence="1">
    <name type="scientific">Leptospira borgpetersenii serovar Ballum</name>
    <dbReference type="NCBI Taxonomy" id="280505"/>
    <lineage>
        <taxon>Bacteria</taxon>
        <taxon>Pseudomonadati</taxon>
        <taxon>Spirochaetota</taxon>
        <taxon>Spirochaetia</taxon>
        <taxon>Leptospirales</taxon>
        <taxon>Leptospiraceae</taxon>
        <taxon>Leptospira</taxon>
    </lineage>
</organism>
<evidence type="ECO:0000313" key="2">
    <source>
        <dbReference type="Proteomes" id="UP000058857"/>
    </source>
</evidence>
<reference evidence="1 2" key="1">
    <citation type="journal article" date="2015" name="PLoS Negl. Trop. Dis.">
        <title>Distribution of Plasmids in Distinct Leptospira Pathogenic Species.</title>
        <authorList>
            <person name="Wang Y."/>
            <person name="Zhuang X."/>
            <person name="Zhong Y."/>
            <person name="Zhang C."/>
            <person name="Zhang Y."/>
            <person name="Zeng L."/>
            <person name="Zhu Y."/>
            <person name="He P."/>
            <person name="Dong K."/>
            <person name="Pal U."/>
            <person name="Guo X."/>
            <person name="Qin J."/>
        </authorList>
    </citation>
    <scope>NUCLEOTIDE SEQUENCE [LARGE SCALE GENOMIC DNA]</scope>
    <source>
        <strain evidence="1 2">56604</strain>
    </source>
</reference>
<dbReference type="AlphaFoldDB" id="A0A0S2ITI3"/>
<protein>
    <submittedName>
        <fullName evidence="1">Uncharacterized protein</fullName>
    </submittedName>
</protein>
<sequence length="40" mass="5011">MVFVMIFMPLPELNFDSYKELYYLWLFKFLIDSKFPARTR</sequence>
<proteinExistence type="predicted"/>
<dbReference type="Proteomes" id="UP000058857">
    <property type="component" value="Chromosome 1"/>
</dbReference>